<comment type="subcellular location">
    <subcellularLocation>
        <location evidence="1">Mitochondrion</location>
    </subcellularLocation>
</comment>
<dbReference type="SUPFAM" id="SSF53098">
    <property type="entry name" value="Ribonuclease H-like"/>
    <property type="match status" value="1"/>
</dbReference>
<evidence type="ECO:0000259" key="6">
    <source>
        <dbReference type="PROSITE" id="PS50994"/>
    </source>
</evidence>
<keyword evidence="2" id="KW-0645">Protease</keyword>
<dbReference type="InterPro" id="IPR013103">
    <property type="entry name" value="RVT_2"/>
</dbReference>
<keyword evidence="8" id="KW-1185">Reference proteome</keyword>
<dbReference type="InterPro" id="IPR012337">
    <property type="entry name" value="RNaseH-like_sf"/>
</dbReference>
<dbReference type="PANTHER" id="PTHR11439">
    <property type="entry name" value="GAG-POL-RELATED RETROTRANSPOSON"/>
    <property type="match status" value="1"/>
</dbReference>
<dbReference type="GO" id="GO:0005634">
    <property type="term" value="C:nucleus"/>
    <property type="evidence" value="ECO:0007669"/>
    <property type="project" value="UniProtKB-ARBA"/>
</dbReference>
<dbReference type="SUPFAM" id="SSF56672">
    <property type="entry name" value="DNA/RNA polymerases"/>
    <property type="match status" value="1"/>
</dbReference>
<dbReference type="Pfam" id="PF25597">
    <property type="entry name" value="SH3_retrovirus"/>
    <property type="match status" value="1"/>
</dbReference>
<feature type="region of interest" description="Disordered" evidence="5">
    <location>
        <begin position="511"/>
        <end position="530"/>
    </location>
</feature>
<evidence type="ECO:0000256" key="2">
    <source>
        <dbReference type="ARBA" id="ARBA00022750"/>
    </source>
</evidence>
<sequence>MLPQPGSRSPRRCFASGLRKDRVTQTCDHCNKAGHNKAGCFGLHPDLLEEFRRKRALRSERRETKLERRKENSSSLQPDEDHTAAIAFLNTAFLSLQPQFGLAASEPSKLLERIHVLDSGASSHTFCHRRNFTPLEKFTGSAINGIAGSAIMPEGQGTYTLKTIWNNTKGRTTFHKALYVPGAHCNLISVSVLEEDGATILFRKGRAVVTNHGKVILSATRKFGLYVIDEDDEQLHTAMAAYSMSTGITPLSDSNVCEACVKGRMKERPHRGCIRKGTRPLESVHGDIAGPFSDEDIDGHRYWACFIDDFTKMTWVFPIRQKSEFGNCFRKLLEQAETPTRRCRYLRLDRAGENQADTITLYCENKIIEMIFSATEQHEQNGVAEVANRVLLEKLTTTLIHSGLEKKFWPYVLKSMAYIRNLSPASGRQITPYEAWHKEVPDLSHLRVIGSRGFAKMPSAKRKKMDDKTISCRLLGYQGSTNYALVDDDGRIFFANNVVFDEKSLLRKRIASEQPTDEPNAKRMDLTPSLPTIPLTENIGTDEEIQAAPNQSYLPNQDEPSFHVELGTPERTQNPDGVIDEHQVPMESTDRHSELRFPVRETRGQMPSRYTVLAQQDPEAQQNQWRFTMIAIHLAMIANNLEPTEPETFAEAMNSPHSEQWMHAMIDEIDSLTRNGTFIPVNLPPGKHTLQGKWVYKLKRGKDGEITRFKARFVVRGFEQKEGIDYHETFASVVKPMSYKMIFAIAAALDLELEQMDVKTAFLYGGVKEEIYVTQPQGFDDKSGKVLRLRKALYGLKQSPRIWYQTLSDFLETLGFKPLNADVGVFIRGTTYIAVYVDDLLIAGPDKEEIRQIKAALSKKFEMTDLGPCQYYLGMSVRRDRRNKAIFLSQRAYVEKVLREFDMWESKPVTTPLSTSKFQPVPDEYKASETTKLWYAKAIGSLMYAMLGTRPDIAFAVSLCSRYLGNPTNEHVQAVKRIMRYLRGTIDLELVFSGPLRPLVGYTDSDWAGDHDTRRSTAGYAFNVGTGAISWSSKRQPTVALSSCEAEYMGQTQCTKEAIWLRGLLRELLAQYKHGDLQTTILYGDNQGAIAMAKNPQFHARTKHIDLQWHYVRERVSDGDVELQYVPTEQQIADGLTKPLPKDRFIVFRNALGLSIP</sequence>
<feature type="compositionally biased region" description="Basic and acidic residues" evidence="5">
    <location>
        <begin position="579"/>
        <end position="593"/>
    </location>
</feature>
<evidence type="ECO:0000256" key="3">
    <source>
        <dbReference type="ARBA" id="ARBA00022884"/>
    </source>
</evidence>
<comment type="caution">
    <text evidence="7">The sequence shown here is derived from an EMBL/GenBank/DDBJ whole genome shotgun (WGS) entry which is preliminary data.</text>
</comment>
<feature type="compositionally biased region" description="Basic and acidic residues" evidence="5">
    <location>
        <begin position="60"/>
        <end position="72"/>
    </location>
</feature>
<evidence type="ECO:0000256" key="5">
    <source>
        <dbReference type="SAM" id="MobiDB-lite"/>
    </source>
</evidence>
<dbReference type="CDD" id="cd09272">
    <property type="entry name" value="RNase_HI_RT_Ty1"/>
    <property type="match status" value="1"/>
</dbReference>
<dbReference type="Pfam" id="PF22936">
    <property type="entry name" value="Pol_BBD"/>
    <property type="match status" value="1"/>
</dbReference>
<evidence type="ECO:0000256" key="1">
    <source>
        <dbReference type="ARBA" id="ARBA00004173"/>
    </source>
</evidence>
<keyword evidence="2" id="KW-0064">Aspartyl protease</keyword>
<dbReference type="GO" id="GO:0015074">
    <property type="term" value="P:DNA integration"/>
    <property type="evidence" value="ECO:0007669"/>
    <property type="project" value="InterPro"/>
</dbReference>
<evidence type="ECO:0000313" key="8">
    <source>
        <dbReference type="Proteomes" id="UP000236664"/>
    </source>
</evidence>
<organism evidence="7 8">
    <name type="scientific">Gibberella nygamai</name>
    <name type="common">Bean root rot disease fungus</name>
    <name type="synonym">Fusarium nygamai</name>
    <dbReference type="NCBI Taxonomy" id="42673"/>
    <lineage>
        <taxon>Eukaryota</taxon>
        <taxon>Fungi</taxon>
        <taxon>Dikarya</taxon>
        <taxon>Ascomycota</taxon>
        <taxon>Pezizomycotina</taxon>
        <taxon>Sordariomycetes</taxon>
        <taxon>Hypocreomycetidae</taxon>
        <taxon>Hypocreales</taxon>
        <taxon>Nectriaceae</taxon>
        <taxon>Fusarium</taxon>
        <taxon>Fusarium fujikuroi species complex</taxon>
    </lineage>
</organism>
<dbReference type="InterPro" id="IPR001584">
    <property type="entry name" value="Integrase_cat-core"/>
</dbReference>
<dbReference type="AlphaFoldDB" id="A0A2K0UHG8"/>
<reference evidence="7 8" key="1">
    <citation type="submission" date="2017-06" db="EMBL/GenBank/DDBJ databases">
        <title>Genome of Fusarium nygamai isolate CS10214.</title>
        <authorList>
            <person name="Gardiner D.M."/>
            <person name="Obanor F."/>
            <person name="Kazan K."/>
        </authorList>
    </citation>
    <scope>NUCLEOTIDE SEQUENCE [LARGE SCALE GENOMIC DNA]</scope>
    <source>
        <strain evidence="7 8">CS10214</strain>
    </source>
</reference>
<dbReference type="Gene3D" id="3.30.420.10">
    <property type="entry name" value="Ribonuclease H-like superfamily/Ribonuclease H"/>
    <property type="match status" value="1"/>
</dbReference>
<dbReference type="InterPro" id="IPR057670">
    <property type="entry name" value="SH3_retrovirus"/>
</dbReference>
<feature type="region of interest" description="Disordered" evidence="5">
    <location>
        <begin position="60"/>
        <end position="79"/>
    </location>
</feature>
<dbReference type="GO" id="GO:0004190">
    <property type="term" value="F:aspartic-type endopeptidase activity"/>
    <property type="evidence" value="ECO:0007669"/>
    <property type="project" value="UniProtKB-KW"/>
</dbReference>
<dbReference type="InterPro" id="IPR043502">
    <property type="entry name" value="DNA/RNA_pol_sf"/>
</dbReference>
<name>A0A2K0UHG8_GIBNY</name>
<dbReference type="STRING" id="42673.A0A2K0UHG8"/>
<keyword evidence="3" id="KW-0694">RNA-binding</keyword>
<evidence type="ECO:0000256" key="4">
    <source>
        <dbReference type="ARBA" id="ARBA00023128"/>
    </source>
</evidence>
<dbReference type="PANTHER" id="PTHR11439:SF467">
    <property type="entry name" value="INTEGRASE CATALYTIC DOMAIN-CONTAINING PROTEIN"/>
    <property type="match status" value="1"/>
</dbReference>
<protein>
    <recommendedName>
        <fullName evidence="6">Integrase catalytic domain-containing protein</fullName>
    </recommendedName>
</protein>
<gene>
    <name evidence="7" type="ORF">FNYG_15282</name>
</gene>
<dbReference type="GO" id="GO:0005739">
    <property type="term" value="C:mitochondrion"/>
    <property type="evidence" value="ECO:0007669"/>
    <property type="project" value="UniProtKB-SubCell"/>
</dbReference>
<feature type="region of interest" description="Disordered" evidence="5">
    <location>
        <begin position="570"/>
        <end position="593"/>
    </location>
</feature>
<proteinExistence type="predicted"/>
<dbReference type="GO" id="GO:0003723">
    <property type="term" value="F:RNA binding"/>
    <property type="evidence" value="ECO:0007669"/>
    <property type="project" value="UniProtKB-KW"/>
</dbReference>
<keyword evidence="2" id="KW-0378">Hydrolase</keyword>
<dbReference type="Pfam" id="PF07727">
    <property type="entry name" value="RVT_2"/>
    <property type="match status" value="1"/>
</dbReference>
<dbReference type="InterPro" id="IPR036397">
    <property type="entry name" value="RNaseH_sf"/>
</dbReference>
<feature type="domain" description="Integrase catalytic" evidence="6">
    <location>
        <begin position="276"/>
        <end position="440"/>
    </location>
</feature>
<evidence type="ECO:0000313" key="7">
    <source>
        <dbReference type="EMBL" id="PNP57195.1"/>
    </source>
</evidence>
<dbReference type="PROSITE" id="PS50994">
    <property type="entry name" value="INTEGRASE"/>
    <property type="match status" value="1"/>
</dbReference>
<keyword evidence="4" id="KW-0496">Mitochondrion</keyword>
<dbReference type="Proteomes" id="UP000236664">
    <property type="component" value="Unassembled WGS sequence"/>
</dbReference>
<dbReference type="InterPro" id="IPR054722">
    <property type="entry name" value="PolX-like_BBD"/>
</dbReference>
<accession>A0A2K0UHG8</accession>
<dbReference type="EMBL" id="MTQA01000514">
    <property type="protein sequence ID" value="PNP57195.1"/>
    <property type="molecule type" value="Genomic_DNA"/>
</dbReference>
<dbReference type="OrthoDB" id="5039078at2759"/>